<dbReference type="OrthoDB" id="2848340at2759"/>
<dbReference type="AlphaFoldDB" id="A0A166DV12"/>
<dbReference type="PIRSF" id="PIRSF007663">
    <property type="entry name" value="UCP007663"/>
    <property type="match status" value="1"/>
</dbReference>
<dbReference type="Pfam" id="PF14498">
    <property type="entry name" value="Glyco_hyd_65N_2"/>
    <property type="match status" value="1"/>
</dbReference>
<proteinExistence type="predicted"/>
<keyword evidence="4" id="KW-0378">Hydrolase</keyword>
<protein>
    <submittedName>
        <fullName evidence="4">Glycoside hydrolase family 95 protein</fullName>
    </submittedName>
</protein>
<dbReference type="InterPro" id="IPR012341">
    <property type="entry name" value="6hp_glycosidase-like_sf"/>
</dbReference>
<reference evidence="4 5" key="1">
    <citation type="journal article" date="2016" name="Mol. Biol. Evol.">
        <title>Comparative Genomics of Early-Diverging Mushroom-Forming Fungi Provides Insights into the Origins of Lignocellulose Decay Capabilities.</title>
        <authorList>
            <person name="Nagy L.G."/>
            <person name="Riley R."/>
            <person name="Tritt A."/>
            <person name="Adam C."/>
            <person name="Daum C."/>
            <person name="Floudas D."/>
            <person name="Sun H."/>
            <person name="Yadav J.S."/>
            <person name="Pangilinan J."/>
            <person name="Larsson K.H."/>
            <person name="Matsuura K."/>
            <person name="Barry K."/>
            <person name="Labutti K."/>
            <person name="Kuo R."/>
            <person name="Ohm R.A."/>
            <person name="Bhattacharya S.S."/>
            <person name="Shirouzu T."/>
            <person name="Yoshinaga Y."/>
            <person name="Martin F.M."/>
            <person name="Grigoriev I.V."/>
            <person name="Hibbett D.S."/>
        </authorList>
    </citation>
    <scope>NUCLEOTIDE SEQUENCE [LARGE SCALE GENOMIC DNA]</scope>
    <source>
        <strain evidence="4 5">HHB10207 ss-3</strain>
    </source>
</reference>
<dbReference type="SUPFAM" id="SSF48208">
    <property type="entry name" value="Six-hairpin glycosidases"/>
    <property type="match status" value="1"/>
</dbReference>
<dbReference type="STRING" id="1314776.A0A166DV12"/>
<accession>A0A166DV12</accession>
<dbReference type="Pfam" id="PF21307">
    <property type="entry name" value="Glyco_hydro_95_C"/>
    <property type="match status" value="1"/>
</dbReference>
<evidence type="ECO:0000313" key="5">
    <source>
        <dbReference type="Proteomes" id="UP000076798"/>
    </source>
</evidence>
<dbReference type="GO" id="GO:0005975">
    <property type="term" value="P:carbohydrate metabolic process"/>
    <property type="evidence" value="ECO:0007669"/>
    <property type="project" value="InterPro"/>
</dbReference>
<keyword evidence="5" id="KW-1185">Reference proteome</keyword>
<dbReference type="InterPro" id="IPR008928">
    <property type="entry name" value="6-hairpin_glycosidase_sf"/>
</dbReference>
<evidence type="ECO:0000313" key="4">
    <source>
        <dbReference type="EMBL" id="KZT38922.1"/>
    </source>
</evidence>
<dbReference type="Gene3D" id="1.50.10.10">
    <property type="match status" value="1"/>
</dbReference>
<dbReference type="PANTHER" id="PTHR31084">
    <property type="entry name" value="ALPHA-L-FUCOSIDASE 2"/>
    <property type="match status" value="1"/>
</dbReference>
<dbReference type="Gene3D" id="2.70.98.50">
    <property type="entry name" value="putative glycoside hydrolase family protein from bacillus halodurans"/>
    <property type="match status" value="1"/>
</dbReference>
<dbReference type="InterPro" id="IPR027414">
    <property type="entry name" value="GH95_N_dom"/>
</dbReference>
<evidence type="ECO:0000259" key="3">
    <source>
        <dbReference type="Pfam" id="PF22124"/>
    </source>
</evidence>
<dbReference type="InterPro" id="IPR049053">
    <property type="entry name" value="AFCA-like_C"/>
</dbReference>
<feature type="domain" description="Glycosyl hydrolase family 95 catalytic" evidence="3">
    <location>
        <begin position="340"/>
        <end position="752"/>
    </location>
</feature>
<feature type="domain" description="Glycosyl hydrolase family 95 N-terminal" evidence="1">
    <location>
        <begin position="52"/>
        <end position="307"/>
    </location>
</feature>
<gene>
    <name evidence="4" type="ORF">SISSUDRAFT_1061534</name>
</gene>
<dbReference type="InterPro" id="IPR016518">
    <property type="entry name" value="Alpha-L-fucosidase"/>
</dbReference>
<dbReference type="PANTHER" id="PTHR31084:SF3">
    <property type="entry name" value="ALPHA-FUCOSIDASE A"/>
    <property type="match status" value="1"/>
</dbReference>
<name>A0A166DV12_9AGAM</name>
<dbReference type="Pfam" id="PF22124">
    <property type="entry name" value="Glyco_hydro_95_cat"/>
    <property type="match status" value="1"/>
</dbReference>
<dbReference type="EMBL" id="KV428054">
    <property type="protein sequence ID" value="KZT38922.1"/>
    <property type="molecule type" value="Genomic_DNA"/>
</dbReference>
<sequence length="841" mass="91173">MISTYACWPWIWDVRLWDAFWMFPVRKLYALFGLLTFCVASPPAFPSSGNGLWYAHPGTTADWIVDGLVIGNGYLGATVISDPANDLIGLNLESLWTGGPFQDPTYNGGNPDPSLKASIATSLTNYRRGIFGASNGMIPQIGSLMAAAGAYGSFTGAGYLGLQRTGNVAAANYYRWLDLDQGVLFATWSEGSSTINRTYFCSNPDQSCIFHTQSSTSDYAGTITFSPLQGQTPVPTQSCLDSATLQWRGTTAVSRGGTGMIYEVLARMQTVPAGLASCSTSGGKTTISFSGVSEVTVVLVGNTDYSMDAGNVANDFSFKGADPHDALVSVLPPATQSNIFATLLSSHQADYALLNNFTLNIGQTPDFSNPTDVLISNYSDKTGNPYLEWVLFNFGRYLLFSSARGTLPANLQGKWGPTITCPWGADYHANINLQMNYWAALSTNMPVDVTQSLFNYMEQTWAPRGAISASTIYNISRGWVTHDEMNIFGHTGMKDGAAQWANYPQSAAWMMVHVWDQFDYMNNLTWLRAQGYPLLKGVAQFHLDLLVPDRKFNDGTLVTAPCNSPEQSPITLGCSHAQQVSFQLFSATLKAYSTAGDHDPLFLAELTSALMTLDPGLHIGSWGQLQEWKVDMDKQGDTHRHLSHLFGLYPGYSIPSYVEGTTKYTEEQLVGAATVTLISRGDGTGPDGDAGWEKVWRAAAWAQLGYGDKFYNELTYSIFENFGPNLLSNYNKGAIFQIDANLGYPAAVMNALIQAPDVPTYSQTLVITLLPALPPAWPTGSIKNARIRGGISVTMEWTGGAVTSATFSMDDNVISRPVQIKSGAAVMDFTSASGQLVTFSP</sequence>
<evidence type="ECO:0000259" key="2">
    <source>
        <dbReference type="Pfam" id="PF21307"/>
    </source>
</evidence>
<organism evidence="4 5">
    <name type="scientific">Sistotremastrum suecicum HHB10207 ss-3</name>
    <dbReference type="NCBI Taxonomy" id="1314776"/>
    <lineage>
        <taxon>Eukaryota</taxon>
        <taxon>Fungi</taxon>
        <taxon>Dikarya</taxon>
        <taxon>Basidiomycota</taxon>
        <taxon>Agaricomycotina</taxon>
        <taxon>Agaricomycetes</taxon>
        <taxon>Sistotremastrales</taxon>
        <taxon>Sistotremastraceae</taxon>
        <taxon>Sistotremastrum</taxon>
    </lineage>
</organism>
<dbReference type="InterPro" id="IPR054363">
    <property type="entry name" value="GH95_cat"/>
</dbReference>
<feature type="domain" description="Alpha fucosidase A-like C-terminal" evidence="2">
    <location>
        <begin position="762"/>
        <end position="810"/>
    </location>
</feature>
<dbReference type="Proteomes" id="UP000076798">
    <property type="component" value="Unassembled WGS sequence"/>
</dbReference>
<dbReference type="GO" id="GO:0004560">
    <property type="term" value="F:alpha-L-fucosidase activity"/>
    <property type="evidence" value="ECO:0007669"/>
    <property type="project" value="InterPro"/>
</dbReference>
<evidence type="ECO:0000259" key="1">
    <source>
        <dbReference type="Pfam" id="PF14498"/>
    </source>
</evidence>